<protein>
    <recommendedName>
        <fullName evidence="3">LamG domain-containing protein</fullName>
    </recommendedName>
</protein>
<keyword evidence="2" id="KW-1185">Reference proteome</keyword>
<name>A0ABW9IYJ2_STRGJ</name>
<evidence type="ECO:0000313" key="1">
    <source>
        <dbReference type="EMBL" id="MFM9653496.1"/>
    </source>
</evidence>
<evidence type="ECO:0000313" key="2">
    <source>
        <dbReference type="Proteomes" id="UP001631993"/>
    </source>
</evidence>
<evidence type="ECO:0008006" key="3">
    <source>
        <dbReference type="Google" id="ProtNLM"/>
    </source>
</evidence>
<comment type="caution">
    <text evidence="1">The sequence shown here is derived from an EMBL/GenBank/DDBJ whole genome shotgun (WGS) entry which is preliminary data.</text>
</comment>
<gene>
    <name evidence="1" type="ORF">ACKI1S_46410</name>
</gene>
<dbReference type="EMBL" id="JBJVNE010000055">
    <property type="protein sequence ID" value="MFM9653496.1"/>
    <property type="molecule type" value="Genomic_DNA"/>
</dbReference>
<dbReference type="Proteomes" id="UP001631993">
    <property type="component" value="Unassembled WGS sequence"/>
</dbReference>
<proteinExistence type="predicted"/>
<dbReference type="RefSeq" id="WP_369278410.1">
    <property type="nucleotide sequence ID" value="NZ_JBJVMW010000042.1"/>
</dbReference>
<reference evidence="1 2" key="1">
    <citation type="submission" date="2024-12" db="EMBL/GenBank/DDBJ databases">
        <title>Forecasting of Potato common scab and diversities of Pathogenic streptomyces spp. in china.</title>
        <authorList>
            <person name="Handique U."/>
            <person name="Wu J."/>
        </authorList>
    </citation>
    <scope>NUCLEOTIDE SEQUENCE [LARGE SCALE GENOMIC DNA]</scope>
    <source>
        <strain evidence="1 2">ZRIMU1585</strain>
    </source>
</reference>
<organism evidence="1 2">
    <name type="scientific">Streptomyces galilaeus</name>
    <dbReference type="NCBI Taxonomy" id="33899"/>
    <lineage>
        <taxon>Bacteria</taxon>
        <taxon>Bacillati</taxon>
        <taxon>Actinomycetota</taxon>
        <taxon>Actinomycetes</taxon>
        <taxon>Kitasatosporales</taxon>
        <taxon>Streptomycetaceae</taxon>
        <taxon>Streptomyces</taxon>
    </lineage>
</organism>
<dbReference type="Gene3D" id="2.60.120.260">
    <property type="entry name" value="Galactose-binding domain-like"/>
    <property type="match status" value="1"/>
</dbReference>
<accession>A0ABW9IYJ2</accession>
<sequence>MVSLPPDIWAELRFDGTWNDISPDMRQTSQVTISRGLTAESAAVAEPTACECVLDSRDHAYAPRNPRSRLRGKIGPNTPFRVGYEAGSPWAEMPGTNGNELSTPTSPAYNVTDVDLRVEVALEDWTLQQGIAARYTTAGDNRSWGLYLSGSGPLSFVWSPTGTSATITRLSTVPIAAYNGQRLALRVTLDVDNGAGGYELRFYTGRTVDDREWDLLGDPITGTASTAVFGASSPIEVGDILGLVVAGMTGKVFALKLLSSIGGAAVLAMTTAAAGPGVSSFTSNGAVWTAAGGAVLTNRHIRMAGEVPDWPPTRDLSGNDNVVEINPTGITRRMDAGNKPIDSALRRYIKASGPIECWPLTDGVASRTAKSLITGGRDMVQPPVSGVTAPDWGNGQLAEWIEPVLAARANTTGNLQGDVPYAADAEAFWSIDLFLSGGGTPSSGQFTVADQGVGTDADNQVSIQVIFTGSLDRLTVIRQSQGSESSSSAFLANVDNVGVYDGQPHHIRLSFDPQFVAVNTLWYLYVDGEQVSGGEIAAIVMKPLKRVLLGWGYATIAGVTMTDRSFGYLTYWGSTGPSAADMYEAYMGFQGERAGTRIERLAAESGYVATVAGEEVYQQPMGIQGRRKLLELMNEANRTNFGLLLDRRDAGEVIHRGNSTLWNQPPALTLDFAAGLISAPFKPVDDQSFTENDVSVKREYGAVPARQVLDEGPLSVQDFPDGVSRYDNEYTYSLATDGQADHVAYMRLHLGTYNGVRYTRITLNLANPRVHQMIDEILRLDCGDKLRLTNLPEDHGPDDVDVLVYGYTEDAGPSAWILTLNCVPAAPWTAAVATQAPAAIAEGFEDAILDITITDGGTLPWLRTNTQFHSGAWSLRSGAIANNQTSVASVAVPAGATVLNFWYRTSSEAAGAGFEGDRLTVRVDATQVLRAQGTTPWTLFTVDVTGRAAVVFTYTKDNSASAGEDAVYIDDLRFTIPTPLTTESRADTGGCQLAEALDESETSVDVLTTGLARWVDSGTYPDDFPFDVRTGDEVMRVTACTGTTTSQTFTVIRGINGVRLTHPSGQPISLASPVYVAL</sequence>